<evidence type="ECO:0000313" key="1">
    <source>
        <dbReference type="EMBL" id="CAG8667125.1"/>
    </source>
</evidence>
<accession>A0ACA9NNY4</accession>
<dbReference type="EMBL" id="CAJVPT010023769">
    <property type="protein sequence ID" value="CAG8667125.1"/>
    <property type="molecule type" value="Genomic_DNA"/>
</dbReference>
<evidence type="ECO:0000313" key="2">
    <source>
        <dbReference type="Proteomes" id="UP000789525"/>
    </source>
</evidence>
<dbReference type="Proteomes" id="UP000789525">
    <property type="component" value="Unassembled WGS sequence"/>
</dbReference>
<sequence>MSQKVDQDIQEPEKQVKEVVEVERGDRTADLEELSTPVVYKLYKRRWLGIVSLVRSSKQFLHYVGRFADRQFEHRVLCRELTSSKQYREPSLSPGDVPDRPYHEEDWNKENGKILLGGVWLLLANWIRVASIAPKLSPDGKFAILMLAQICVAFAQGCCQIITENQHTTTWYGLLIYP</sequence>
<proteinExistence type="predicted"/>
<reference evidence="1" key="1">
    <citation type="submission" date="2021-06" db="EMBL/GenBank/DDBJ databases">
        <authorList>
            <person name="Kallberg Y."/>
            <person name="Tangrot J."/>
            <person name="Rosling A."/>
        </authorList>
    </citation>
    <scope>NUCLEOTIDE SEQUENCE</scope>
    <source>
        <strain evidence="1">CL356</strain>
    </source>
</reference>
<comment type="caution">
    <text evidence="1">The sequence shown here is derived from an EMBL/GenBank/DDBJ whole genome shotgun (WGS) entry which is preliminary data.</text>
</comment>
<name>A0ACA9NNY4_9GLOM</name>
<keyword evidence="2" id="KW-1185">Reference proteome</keyword>
<gene>
    <name evidence="1" type="ORF">ACOLOM_LOCUS8807</name>
</gene>
<protein>
    <submittedName>
        <fullName evidence="1">13418_t:CDS:1</fullName>
    </submittedName>
</protein>
<organism evidence="1 2">
    <name type="scientific">Acaulospora colombiana</name>
    <dbReference type="NCBI Taxonomy" id="27376"/>
    <lineage>
        <taxon>Eukaryota</taxon>
        <taxon>Fungi</taxon>
        <taxon>Fungi incertae sedis</taxon>
        <taxon>Mucoromycota</taxon>
        <taxon>Glomeromycotina</taxon>
        <taxon>Glomeromycetes</taxon>
        <taxon>Diversisporales</taxon>
        <taxon>Acaulosporaceae</taxon>
        <taxon>Acaulospora</taxon>
    </lineage>
</organism>